<sequence length="195" mass="22701">MGFSLEQNMFIIMSYYYEYLVKYPVVIEEESLKTHIRRIVARFNATGSVSKGKPTGTPQISEDVVEDSRTRIEQSPKKSLSQLSLQSGVPYIKCQKIIKKKLHMHLYKISMVQELQPADFPRRFQANMDDNRIPDLSFFSDEVWFHLSGYAFEETPLHAVKVGVWLAVSRRRFIGSIFLQETINATRYRDQVLDV</sequence>
<evidence type="ECO:0000313" key="2">
    <source>
        <dbReference type="Proteomes" id="UP001168821"/>
    </source>
</evidence>
<protein>
    <submittedName>
        <fullName evidence="1">Uncharacterized protein</fullName>
    </submittedName>
</protein>
<reference evidence="1" key="1">
    <citation type="journal article" date="2023" name="G3 (Bethesda)">
        <title>Whole genome assemblies of Zophobas morio and Tenebrio molitor.</title>
        <authorList>
            <person name="Kaur S."/>
            <person name="Stinson S.A."/>
            <person name="diCenzo G.C."/>
        </authorList>
    </citation>
    <scope>NUCLEOTIDE SEQUENCE</scope>
    <source>
        <strain evidence="1">QUZm001</strain>
    </source>
</reference>
<dbReference type="GO" id="GO:0003676">
    <property type="term" value="F:nucleic acid binding"/>
    <property type="evidence" value="ECO:0007669"/>
    <property type="project" value="InterPro"/>
</dbReference>
<evidence type="ECO:0000313" key="1">
    <source>
        <dbReference type="EMBL" id="KAJ3652103.1"/>
    </source>
</evidence>
<dbReference type="Gene3D" id="3.30.420.10">
    <property type="entry name" value="Ribonuclease H-like superfamily/Ribonuclease H"/>
    <property type="match status" value="1"/>
</dbReference>
<comment type="caution">
    <text evidence="1">The sequence shown here is derived from an EMBL/GenBank/DDBJ whole genome shotgun (WGS) entry which is preliminary data.</text>
</comment>
<keyword evidence="2" id="KW-1185">Reference proteome</keyword>
<accession>A0AA38MDA6</accession>
<gene>
    <name evidence="1" type="ORF">Zmor_018098</name>
</gene>
<name>A0AA38MDA6_9CUCU</name>
<proteinExistence type="predicted"/>
<dbReference type="Proteomes" id="UP001168821">
    <property type="component" value="Unassembled WGS sequence"/>
</dbReference>
<dbReference type="PANTHER" id="PTHR47326">
    <property type="entry name" value="TRANSPOSABLE ELEMENT TC3 TRANSPOSASE-LIKE PROTEIN"/>
    <property type="match status" value="1"/>
</dbReference>
<dbReference type="InterPro" id="IPR036397">
    <property type="entry name" value="RNaseH_sf"/>
</dbReference>
<dbReference type="PANTHER" id="PTHR47326:SF1">
    <property type="entry name" value="HTH PSQ-TYPE DOMAIN-CONTAINING PROTEIN"/>
    <property type="match status" value="1"/>
</dbReference>
<dbReference type="AlphaFoldDB" id="A0AA38MDA6"/>
<dbReference type="EMBL" id="JALNTZ010000005">
    <property type="protein sequence ID" value="KAJ3652103.1"/>
    <property type="molecule type" value="Genomic_DNA"/>
</dbReference>
<organism evidence="1 2">
    <name type="scientific">Zophobas morio</name>
    <dbReference type="NCBI Taxonomy" id="2755281"/>
    <lineage>
        <taxon>Eukaryota</taxon>
        <taxon>Metazoa</taxon>
        <taxon>Ecdysozoa</taxon>
        <taxon>Arthropoda</taxon>
        <taxon>Hexapoda</taxon>
        <taxon>Insecta</taxon>
        <taxon>Pterygota</taxon>
        <taxon>Neoptera</taxon>
        <taxon>Endopterygota</taxon>
        <taxon>Coleoptera</taxon>
        <taxon>Polyphaga</taxon>
        <taxon>Cucujiformia</taxon>
        <taxon>Tenebrionidae</taxon>
        <taxon>Zophobas</taxon>
    </lineage>
</organism>